<dbReference type="AlphaFoldDB" id="A0A9P5SCZ7"/>
<organism evidence="4 5">
    <name type="scientific">Podila minutissima</name>
    <dbReference type="NCBI Taxonomy" id="64525"/>
    <lineage>
        <taxon>Eukaryota</taxon>
        <taxon>Fungi</taxon>
        <taxon>Fungi incertae sedis</taxon>
        <taxon>Mucoromycota</taxon>
        <taxon>Mortierellomycotina</taxon>
        <taxon>Mortierellomycetes</taxon>
        <taxon>Mortierellales</taxon>
        <taxon>Mortierellaceae</taxon>
        <taxon>Podila</taxon>
    </lineage>
</organism>
<accession>A0A9P5SCZ7</accession>
<evidence type="ECO:0000256" key="2">
    <source>
        <dbReference type="SAM" id="Phobius"/>
    </source>
</evidence>
<gene>
    <name evidence="4" type="ORF">BG006_002191</name>
</gene>
<feature type="chain" id="PRO_5040335412" description="Kelch repeat-containing protein" evidence="3">
    <location>
        <begin position="34"/>
        <end position="710"/>
    </location>
</feature>
<dbReference type="Proteomes" id="UP000696485">
    <property type="component" value="Unassembled WGS sequence"/>
</dbReference>
<keyword evidence="5" id="KW-1185">Reference proteome</keyword>
<dbReference type="PANTHER" id="PTHR23244:SF485">
    <property type="entry name" value="MULTIPLE EGF LIKE DOMAINS 8, ISOFORM B"/>
    <property type="match status" value="1"/>
</dbReference>
<dbReference type="EMBL" id="JAAAUY010001494">
    <property type="protein sequence ID" value="KAF9322635.1"/>
    <property type="molecule type" value="Genomic_DNA"/>
</dbReference>
<evidence type="ECO:0000256" key="1">
    <source>
        <dbReference type="SAM" id="MobiDB-lite"/>
    </source>
</evidence>
<dbReference type="Gene3D" id="2.120.10.80">
    <property type="entry name" value="Kelch-type beta propeller"/>
    <property type="match status" value="2"/>
</dbReference>
<feature type="region of interest" description="Disordered" evidence="1">
    <location>
        <begin position="440"/>
        <end position="481"/>
    </location>
</feature>
<dbReference type="InterPro" id="IPR015915">
    <property type="entry name" value="Kelch-typ_b-propeller"/>
</dbReference>
<keyword evidence="2" id="KW-0812">Transmembrane</keyword>
<feature type="compositionally biased region" description="Polar residues" evidence="1">
    <location>
        <begin position="390"/>
        <end position="401"/>
    </location>
</feature>
<feature type="compositionally biased region" description="Low complexity" evidence="1">
    <location>
        <begin position="377"/>
        <end position="386"/>
    </location>
</feature>
<feature type="compositionally biased region" description="Polar residues" evidence="1">
    <location>
        <begin position="472"/>
        <end position="481"/>
    </location>
</feature>
<proteinExistence type="predicted"/>
<evidence type="ECO:0008006" key="6">
    <source>
        <dbReference type="Google" id="ProtNLM"/>
    </source>
</evidence>
<comment type="caution">
    <text evidence="4">The sequence shown here is derived from an EMBL/GenBank/DDBJ whole genome shotgun (WGS) entry which is preliminary data.</text>
</comment>
<evidence type="ECO:0000313" key="5">
    <source>
        <dbReference type="Proteomes" id="UP000696485"/>
    </source>
</evidence>
<evidence type="ECO:0000313" key="4">
    <source>
        <dbReference type="EMBL" id="KAF9322635.1"/>
    </source>
</evidence>
<feature type="compositionally biased region" description="Basic and acidic residues" evidence="1">
    <location>
        <begin position="457"/>
        <end position="468"/>
    </location>
</feature>
<feature type="transmembrane region" description="Helical" evidence="2">
    <location>
        <begin position="406"/>
        <end position="429"/>
    </location>
</feature>
<keyword evidence="2" id="KW-0472">Membrane</keyword>
<name>A0A9P5SCZ7_9FUNG</name>
<sequence>MTPSARRHSSSTFKASIPYRTLLVSILALSVNAQVTIRGAGAYTQAGGKLYFHGGEDGSSDVSDNLYVLDLTKPWTTIAPAWSQLRKSPFANSYHVATHSADNKTLYLIGRNDDLSMNKRPPSAFMNKYSIETNTWTVVSDAMVTLAATPPNSGFFTSNRRDFQGALDPVTRKYVFLGGNNDTSQSNKQDVFEPDTLRVSEREIPVYSGAVLSMAYYQGGALAWLKNGTDSSVYVLGGYSPTNAQYTSLGNLHKFSWATETWDLMYHCAASTADGSKAVIFGGWAPQTVLALNDLWILDAATLSWKQGASVPRGNVGYSACTIAGNQFIVWGGFQFVNSSPPDATPMRIYDISLEKWITTYEPTPEYLAMASPPTNPNNGGNNDNDATIPDSNNTGGQETQGKPGLAVILAGVFGAGFVVLAAVLGFVFHRRRQSKRRLDGVFKPSYNGNNNGGYSKQRDQSDDKYSDDATLPSSSDMTENQALARVRDSAVGMNDKQQHEMKPLKSPELALLEAEERASASPGTTHTYLANPAYGPGNSPELTTGYCFPPPPQHHPYLQGGFPYPPVSPTADRFVPSTYKQEIPSTPTASTFAPANSVYSVSSNPYPKPSQYPNHLDNSFSDLSISAHSQPAYQASWVPSTHVTDSAFGESQGNTYHDLPEPAVTPMVATAAAPTMTAPRVARNPQRHPTVVHQHAFAEPEKSQHQAPQ</sequence>
<feature type="region of interest" description="Disordered" evidence="1">
    <location>
        <begin position="368"/>
        <end position="402"/>
    </location>
</feature>
<keyword evidence="3" id="KW-0732">Signal</keyword>
<dbReference type="PANTHER" id="PTHR23244">
    <property type="entry name" value="KELCH REPEAT DOMAIN"/>
    <property type="match status" value="1"/>
</dbReference>
<dbReference type="SUPFAM" id="SSF50965">
    <property type="entry name" value="Galactose oxidase, central domain"/>
    <property type="match status" value="1"/>
</dbReference>
<keyword evidence="2" id="KW-1133">Transmembrane helix</keyword>
<feature type="signal peptide" evidence="3">
    <location>
        <begin position="1"/>
        <end position="33"/>
    </location>
</feature>
<evidence type="ECO:0000256" key="3">
    <source>
        <dbReference type="SAM" id="SignalP"/>
    </source>
</evidence>
<dbReference type="InterPro" id="IPR011043">
    <property type="entry name" value="Gal_Oxase/kelch_b-propeller"/>
</dbReference>
<reference evidence="4" key="1">
    <citation type="journal article" date="2020" name="Fungal Divers.">
        <title>Resolving the Mortierellaceae phylogeny through synthesis of multi-gene phylogenetics and phylogenomics.</title>
        <authorList>
            <person name="Vandepol N."/>
            <person name="Liber J."/>
            <person name="Desiro A."/>
            <person name="Na H."/>
            <person name="Kennedy M."/>
            <person name="Barry K."/>
            <person name="Grigoriev I.V."/>
            <person name="Miller A.N."/>
            <person name="O'Donnell K."/>
            <person name="Stajich J.E."/>
            <person name="Bonito G."/>
        </authorList>
    </citation>
    <scope>NUCLEOTIDE SEQUENCE</scope>
    <source>
        <strain evidence="4">NVP1</strain>
    </source>
</reference>
<protein>
    <recommendedName>
        <fullName evidence="6">Kelch repeat-containing protein</fullName>
    </recommendedName>
</protein>